<reference evidence="2 3" key="1">
    <citation type="submission" date="2019-03" db="EMBL/GenBank/DDBJ databases">
        <title>First draft genome of Liparis tanakae, snailfish: a comprehensive survey of snailfish specific genes.</title>
        <authorList>
            <person name="Kim W."/>
            <person name="Song I."/>
            <person name="Jeong J.-H."/>
            <person name="Kim D."/>
            <person name="Kim S."/>
            <person name="Ryu S."/>
            <person name="Song J.Y."/>
            <person name="Lee S.K."/>
        </authorList>
    </citation>
    <scope>NUCLEOTIDE SEQUENCE [LARGE SCALE GENOMIC DNA]</scope>
    <source>
        <tissue evidence="2">Muscle</tissue>
    </source>
</reference>
<feature type="region of interest" description="Disordered" evidence="1">
    <location>
        <begin position="43"/>
        <end position="78"/>
    </location>
</feature>
<organism evidence="2 3">
    <name type="scientific">Liparis tanakae</name>
    <name type="common">Tanaka's snailfish</name>
    <dbReference type="NCBI Taxonomy" id="230148"/>
    <lineage>
        <taxon>Eukaryota</taxon>
        <taxon>Metazoa</taxon>
        <taxon>Chordata</taxon>
        <taxon>Craniata</taxon>
        <taxon>Vertebrata</taxon>
        <taxon>Euteleostomi</taxon>
        <taxon>Actinopterygii</taxon>
        <taxon>Neopterygii</taxon>
        <taxon>Teleostei</taxon>
        <taxon>Neoteleostei</taxon>
        <taxon>Acanthomorphata</taxon>
        <taxon>Eupercaria</taxon>
        <taxon>Perciformes</taxon>
        <taxon>Cottioidei</taxon>
        <taxon>Cottales</taxon>
        <taxon>Liparidae</taxon>
        <taxon>Liparis</taxon>
    </lineage>
</organism>
<sequence>MDEAGRLEEPSHAITRYSFSSTLTRPELSQSGRRALHQVLLAARTAQNRSEPPRTAQNRSEPLRTAQNRSAASGSDFI</sequence>
<evidence type="ECO:0000256" key="1">
    <source>
        <dbReference type="SAM" id="MobiDB-lite"/>
    </source>
</evidence>
<evidence type="ECO:0000313" key="3">
    <source>
        <dbReference type="Proteomes" id="UP000314294"/>
    </source>
</evidence>
<evidence type="ECO:0000313" key="2">
    <source>
        <dbReference type="EMBL" id="TNN22390.1"/>
    </source>
</evidence>
<proteinExistence type="predicted"/>
<name>A0A4Z2E1N3_9TELE</name>
<dbReference type="EMBL" id="SRLO01022740">
    <property type="protein sequence ID" value="TNN22390.1"/>
    <property type="molecule type" value="Genomic_DNA"/>
</dbReference>
<dbReference type="Proteomes" id="UP000314294">
    <property type="component" value="Unassembled WGS sequence"/>
</dbReference>
<accession>A0A4Z2E1N3</accession>
<feature type="compositionally biased region" description="Polar residues" evidence="1">
    <location>
        <begin position="45"/>
        <end position="78"/>
    </location>
</feature>
<comment type="caution">
    <text evidence="2">The sequence shown here is derived from an EMBL/GenBank/DDBJ whole genome shotgun (WGS) entry which is preliminary data.</text>
</comment>
<dbReference type="AlphaFoldDB" id="A0A4Z2E1N3"/>
<gene>
    <name evidence="2" type="ORF">EYF80_067496</name>
</gene>
<keyword evidence="3" id="KW-1185">Reference proteome</keyword>
<protein>
    <submittedName>
        <fullName evidence="2">Uncharacterized protein</fullName>
    </submittedName>
</protein>